<dbReference type="OrthoDB" id="3243229at2"/>
<protein>
    <submittedName>
        <fullName evidence="1">Uncharacterized protein</fullName>
    </submittedName>
</protein>
<dbReference type="AlphaFoldDB" id="A0A1Y2SZW9"/>
<comment type="caution">
    <text evidence="1">The sequence shown here is derived from an EMBL/GenBank/DDBJ whole genome shotgun (WGS) entry which is preliminary data.</text>
</comment>
<dbReference type="EMBL" id="NEKC01000009">
    <property type="protein sequence ID" value="OTA29001.1"/>
    <property type="molecule type" value="Genomic_DNA"/>
</dbReference>
<gene>
    <name evidence="1" type="ORF">B9T39_04890</name>
</gene>
<dbReference type="RefSeq" id="WP_086106703.1">
    <property type="nucleotide sequence ID" value="NZ_NEKB01000008.1"/>
</dbReference>
<organism evidence="1 2">
    <name type="scientific">Alloscardovia macacae</name>
    <dbReference type="NCBI Taxonomy" id="1160091"/>
    <lineage>
        <taxon>Bacteria</taxon>
        <taxon>Bacillati</taxon>
        <taxon>Actinomycetota</taxon>
        <taxon>Actinomycetes</taxon>
        <taxon>Bifidobacteriales</taxon>
        <taxon>Bifidobacteriaceae</taxon>
        <taxon>Alloscardovia</taxon>
    </lineage>
</organism>
<accession>A0A1Y2SZW9</accession>
<name>A0A1Y2SZW9_9BIFI</name>
<dbReference type="STRING" id="1160091.B9T39_04890"/>
<dbReference type="Proteomes" id="UP000243540">
    <property type="component" value="Unassembled WGS sequence"/>
</dbReference>
<evidence type="ECO:0000313" key="2">
    <source>
        <dbReference type="Proteomes" id="UP000243540"/>
    </source>
</evidence>
<reference evidence="1 2" key="1">
    <citation type="submission" date="2017-04" db="EMBL/GenBank/DDBJ databases">
        <title>Draft genome sequences of Alloscardovia macacae UMA81211 and UMA81212 isolated from the feces of a rhesus macaque (Macaca mulatta).</title>
        <authorList>
            <person name="Albert K."/>
            <person name="Sela D.A."/>
        </authorList>
    </citation>
    <scope>NUCLEOTIDE SEQUENCE [LARGE SCALE GENOMIC DNA]</scope>
    <source>
        <strain evidence="1 2">UMA81212</strain>
    </source>
</reference>
<proteinExistence type="predicted"/>
<sequence length="83" mass="9272">MAQKKNTAQYSEEWDYTHPSGVRAHVARYARKSTFAVTFSRTEGLKLTNGDYELKTDSSFIPHSIVDSIIADDIAAAQRAAKH</sequence>
<evidence type="ECO:0000313" key="1">
    <source>
        <dbReference type="EMBL" id="OTA29001.1"/>
    </source>
</evidence>